<name>A0A6D2KUA8_9BRAS</name>
<organism evidence="2 3">
    <name type="scientific">Microthlaspi erraticum</name>
    <dbReference type="NCBI Taxonomy" id="1685480"/>
    <lineage>
        <taxon>Eukaryota</taxon>
        <taxon>Viridiplantae</taxon>
        <taxon>Streptophyta</taxon>
        <taxon>Embryophyta</taxon>
        <taxon>Tracheophyta</taxon>
        <taxon>Spermatophyta</taxon>
        <taxon>Magnoliopsida</taxon>
        <taxon>eudicotyledons</taxon>
        <taxon>Gunneridae</taxon>
        <taxon>Pentapetalae</taxon>
        <taxon>rosids</taxon>
        <taxon>malvids</taxon>
        <taxon>Brassicales</taxon>
        <taxon>Brassicaceae</taxon>
        <taxon>Coluteocarpeae</taxon>
        <taxon>Microthlaspi</taxon>
    </lineage>
</organism>
<reference evidence="2" key="1">
    <citation type="submission" date="2020-01" db="EMBL/GenBank/DDBJ databases">
        <authorList>
            <person name="Mishra B."/>
        </authorList>
    </citation>
    <scope>NUCLEOTIDE SEQUENCE [LARGE SCALE GENOMIC DNA]</scope>
</reference>
<protein>
    <recommendedName>
        <fullName evidence="4">Rhodopsin</fullName>
    </recommendedName>
</protein>
<evidence type="ECO:0000313" key="3">
    <source>
        <dbReference type="Proteomes" id="UP000467841"/>
    </source>
</evidence>
<dbReference type="PANTHER" id="PTHR31587:SF4">
    <property type="entry name" value="TRANSMEMBRANE PROTEIN (DUF2215)"/>
    <property type="match status" value="1"/>
</dbReference>
<dbReference type="Proteomes" id="UP000467841">
    <property type="component" value="Unassembled WGS sequence"/>
</dbReference>
<gene>
    <name evidence="2" type="ORF">MERR_LOCUS43183</name>
</gene>
<dbReference type="EMBL" id="CACVBM020001618">
    <property type="protein sequence ID" value="CAA7055947.1"/>
    <property type="molecule type" value="Genomic_DNA"/>
</dbReference>
<feature type="region of interest" description="Disordered" evidence="1">
    <location>
        <begin position="127"/>
        <end position="147"/>
    </location>
</feature>
<feature type="region of interest" description="Disordered" evidence="1">
    <location>
        <begin position="1"/>
        <end position="56"/>
    </location>
</feature>
<dbReference type="PANTHER" id="PTHR31587">
    <property type="entry name" value="TRANSMEMBRANE PROTEIN (DUF2215)"/>
    <property type="match status" value="1"/>
</dbReference>
<feature type="region of interest" description="Disordered" evidence="1">
    <location>
        <begin position="69"/>
        <end position="90"/>
    </location>
</feature>
<dbReference type="AlphaFoldDB" id="A0A6D2KUA8"/>
<dbReference type="OrthoDB" id="1890267at2759"/>
<accession>A0A6D2KUA8</accession>
<keyword evidence="3" id="KW-1185">Reference proteome</keyword>
<feature type="compositionally biased region" description="Polar residues" evidence="1">
    <location>
        <begin position="70"/>
        <end position="84"/>
    </location>
</feature>
<evidence type="ECO:0000313" key="2">
    <source>
        <dbReference type="EMBL" id="CAA7055947.1"/>
    </source>
</evidence>
<evidence type="ECO:0008006" key="4">
    <source>
        <dbReference type="Google" id="ProtNLM"/>
    </source>
</evidence>
<evidence type="ECO:0000256" key="1">
    <source>
        <dbReference type="SAM" id="MobiDB-lite"/>
    </source>
</evidence>
<sequence length="147" mass="16504">MNQDHQHPVGAPPPQGYPPKEGYPPQGYPPPPQGYGQGYPAQGYPPQYPPGPPYYGINKKLPRTIIPLSDSDTFPSSFHKTSQGGRKLTREELEKFSRESTEKALMELVSSPGYGEWAAKNAKRISVDPREESSGEFTDTVKRRRWF</sequence>
<proteinExistence type="predicted"/>
<comment type="caution">
    <text evidence="2">The sequence shown here is derived from an EMBL/GenBank/DDBJ whole genome shotgun (WGS) entry which is preliminary data.</text>
</comment>